<dbReference type="PANTHER" id="PTHR47892">
    <property type="entry name" value="UNIVERSAL STRESS PROTEIN E"/>
    <property type="match status" value="1"/>
</dbReference>
<dbReference type="PANTHER" id="PTHR47892:SF1">
    <property type="entry name" value="UNIVERSAL STRESS PROTEIN E"/>
    <property type="match status" value="1"/>
</dbReference>
<accession>I2B9X0</accession>
<comment type="function">
    <text evidence="4">Required for resistance to DNA-damaging agents.</text>
</comment>
<dbReference type="KEGG" id="ebt:EBL_c22330"/>
<keyword evidence="3" id="KW-0963">Cytoplasm</keyword>
<dbReference type="InterPro" id="IPR006016">
    <property type="entry name" value="UspA"/>
</dbReference>
<protein>
    <recommendedName>
        <fullName evidence="5">Universal stress protein E</fullName>
    </recommendedName>
</protein>
<evidence type="ECO:0000256" key="1">
    <source>
        <dbReference type="ARBA" id="ARBA00004496"/>
    </source>
</evidence>
<dbReference type="Proteomes" id="UP000001955">
    <property type="component" value="Chromosome"/>
</dbReference>
<evidence type="ECO:0000313" key="9">
    <source>
        <dbReference type="Proteomes" id="UP000001955"/>
    </source>
</evidence>
<dbReference type="CDD" id="cd23943">
    <property type="entry name" value="USP-E_repeat1"/>
    <property type="match status" value="1"/>
</dbReference>
<evidence type="ECO:0000313" key="8">
    <source>
        <dbReference type="EMBL" id="AFJ47324.1"/>
    </source>
</evidence>
<name>I2B9X0_SHIBC</name>
<dbReference type="GO" id="GO:0005737">
    <property type="term" value="C:cytoplasm"/>
    <property type="evidence" value="ECO:0007669"/>
    <property type="project" value="UniProtKB-SubCell"/>
</dbReference>
<feature type="region of interest" description="Disordered" evidence="6">
    <location>
        <begin position="300"/>
        <end position="320"/>
    </location>
</feature>
<evidence type="ECO:0000256" key="2">
    <source>
        <dbReference type="ARBA" id="ARBA00008791"/>
    </source>
</evidence>
<feature type="compositionally biased region" description="Acidic residues" evidence="6">
    <location>
        <begin position="306"/>
        <end position="320"/>
    </location>
</feature>
<dbReference type="CDD" id="cd23660">
    <property type="entry name" value="USP-E_repeat2"/>
    <property type="match status" value="1"/>
</dbReference>
<evidence type="ECO:0000259" key="7">
    <source>
        <dbReference type="Pfam" id="PF00582"/>
    </source>
</evidence>
<dbReference type="OrthoDB" id="239260at2"/>
<proteinExistence type="inferred from homology"/>
<dbReference type="NCBIfam" id="NF008380">
    <property type="entry name" value="PRK11175.1"/>
    <property type="match status" value="1"/>
</dbReference>
<dbReference type="SUPFAM" id="SSF52402">
    <property type="entry name" value="Adenine nucleotide alpha hydrolases-like"/>
    <property type="match status" value="2"/>
</dbReference>
<evidence type="ECO:0000256" key="3">
    <source>
        <dbReference type="ARBA" id="ARBA00022490"/>
    </source>
</evidence>
<evidence type="ECO:0000256" key="5">
    <source>
        <dbReference type="ARBA" id="ARBA00040919"/>
    </source>
</evidence>
<evidence type="ECO:0000256" key="6">
    <source>
        <dbReference type="SAM" id="MobiDB-lite"/>
    </source>
</evidence>
<sequence length="320" mass="36274">MAKYQNMLVAIEPNQDDQPALRRAVYLYQRIGGKIKAFLPIYDFSYEMTTLLSPDERTAMRKGVIAQRTEWIKEQAKYYIEAGVPIEIKVVWHNRPFEAIINEVKSGNHDLLLKMAHQHDKLEAVIFTPTDWHLLRKCPCPVWMVKDQPWPDSGKALVAVNLASEEPYHDALNKKLVRETLELADHVNHTEVHLVGAYPSTPINIAIELPDFDPSVYNDAIRGQHLLAMKALRQQFGIAEKFTHVEKGLPEEVIPDLAEHLEAGIVVLGTVGRTGISAAFLGNTAEQVIDHLRCDLLAIKPNNNETPDEYDDEDDEEDDD</sequence>
<dbReference type="eggNOG" id="COG0589">
    <property type="taxonomic scope" value="Bacteria"/>
</dbReference>
<evidence type="ECO:0000256" key="4">
    <source>
        <dbReference type="ARBA" id="ARBA00037131"/>
    </source>
</evidence>
<reference evidence="8 9" key="1">
    <citation type="journal article" date="2012" name="J. Bacteriol.">
        <title>Complete genome sequence of the B12-producing Shimwellia blattae strain DSM 4481, isolated from a cockroach.</title>
        <authorList>
            <person name="Brzuszkiewicz E."/>
            <person name="Waschkowitz T."/>
            <person name="Wiezer A."/>
            <person name="Daniel R."/>
        </authorList>
    </citation>
    <scope>NUCLEOTIDE SEQUENCE [LARGE SCALE GENOMIC DNA]</scope>
    <source>
        <strain evidence="9">ATCC 29907 / DSM 4481 / JCM 1650 / NBRC 105725 / CDC 9005-74</strain>
    </source>
</reference>
<dbReference type="Gene3D" id="3.40.50.12370">
    <property type="match status" value="1"/>
</dbReference>
<comment type="similarity">
    <text evidence="2">Belongs to the universal stress protein A family.</text>
</comment>
<keyword evidence="9" id="KW-1185">Reference proteome</keyword>
<dbReference type="PATRIC" id="fig|630626.3.peg.2157"/>
<dbReference type="Pfam" id="PF00582">
    <property type="entry name" value="Usp"/>
    <property type="match status" value="2"/>
</dbReference>
<dbReference type="EMBL" id="CP001560">
    <property type="protein sequence ID" value="AFJ47324.1"/>
    <property type="molecule type" value="Genomic_DNA"/>
</dbReference>
<dbReference type="STRING" id="630626.EBL_c22330"/>
<feature type="domain" description="UspA" evidence="7">
    <location>
        <begin position="4"/>
        <end position="146"/>
    </location>
</feature>
<dbReference type="AlphaFoldDB" id="I2B9X0"/>
<dbReference type="RefSeq" id="WP_002440448.1">
    <property type="nucleotide sequence ID" value="NC_017910.1"/>
</dbReference>
<dbReference type="HOGENOM" id="CLU_049301_1_2_6"/>
<organism evidence="8 9">
    <name type="scientific">Shimwellia blattae (strain ATCC 29907 / DSM 4481 / JCM 1650 / NBRC 105725 / CDC 9005-74)</name>
    <name type="common">Escherichia blattae</name>
    <dbReference type="NCBI Taxonomy" id="630626"/>
    <lineage>
        <taxon>Bacteria</taxon>
        <taxon>Pseudomonadati</taxon>
        <taxon>Pseudomonadota</taxon>
        <taxon>Gammaproteobacteria</taxon>
        <taxon>Enterobacterales</taxon>
        <taxon>Enterobacteriaceae</taxon>
        <taxon>Shimwellia</taxon>
    </lineage>
</organism>
<gene>
    <name evidence="8" type="primary">uspE</name>
    <name evidence="8" type="ordered locus">EBL_c22330</name>
</gene>
<feature type="domain" description="UspA" evidence="7">
    <location>
        <begin position="174"/>
        <end position="300"/>
    </location>
</feature>
<accession>K6VYZ2</accession>
<comment type="subcellular location">
    <subcellularLocation>
        <location evidence="1">Cytoplasm</location>
    </subcellularLocation>
</comment>